<evidence type="ECO:0000259" key="4">
    <source>
        <dbReference type="PROSITE" id="PS50893"/>
    </source>
</evidence>
<gene>
    <name evidence="5" type="ORF">Q5741_09425</name>
</gene>
<sequence length="315" mass="35233">MKASIDTAAEYLIELKGVFKARSRQAIGPLDLKLPAGYVVALVGQNGSGKSTLMNLMTQLIQPDAGELRWFGESYPEGLPPEVRQRIGYVPENFSVEENRMTVEQAAEFRSYWYPDWDQARFEALLDRFKVPRGTKLSKMSKGERRKFEIAAALAPHPRLLLLDEPSSGFDPFAWKIMLEELRACLEEDGTTILLATHIVDEIKRLADYIVLIHRGRILGRAEKDSLMESWKEIWFEGSAEDAADLPGVAEHSEEGSGLQRVVTMEAAAAGQLIAQSGLRLLRTRNLELDDILSYWIAGRVPSGIEHSGEGEGYQ</sequence>
<keyword evidence="2" id="KW-0547">Nucleotide-binding</keyword>
<name>A0ABT9CCN4_9BACL</name>
<dbReference type="CDD" id="cd03230">
    <property type="entry name" value="ABC_DR_subfamily_A"/>
    <property type="match status" value="1"/>
</dbReference>
<dbReference type="PANTHER" id="PTHR42939:SF3">
    <property type="entry name" value="ABC TRANSPORTER ATP-BINDING COMPONENT"/>
    <property type="match status" value="1"/>
</dbReference>
<dbReference type="Pfam" id="PF00005">
    <property type="entry name" value="ABC_tran"/>
    <property type="match status" value="1"/>
</dbReference>
<evidence type="ECO:0000256" key="3">
    <source>
        <dbReference type="ARBA" id="ARBA00022840"/>
    </source>
</evidence>
<evidence type="ECO:0000313" key="5">
    <source>
        <dbReference type="EMBL" id="MDO7906640.1"/>
    </source>
</evidence>
<organism evidence="5 6">
    <name type="scientific">Paenibacillus lacisoli</name>
    <dbReference type="NCBI Taxonomy" id="3064525"/>
    <lineage>
        <taxon>Bacteria</taxon>
        <taxon>Bacillati</taxon>
        <taxon>Bacillota</taxon>
        <taxon>Bacilli</taxon>
        <taxon>Bacillales</taxon>
        <taxon>Paenibacillaceae</taxon>
        <taxon>Paenibacillus</taxon>
    </lineage>
</organism>
<dbReference type="GO" id="GO:0005524">
    <property type="term" value="F:ATP binding"/>
    <property type="evidence" value="ECO:0007669"/>
    <property type="project" value="UniProtKB-KW"/>
</dbReference>
<protein>
    <submittedName>
        <fullName evidence="5">ABC transporter ATP-binding protein</fullName>
    </submittedName>
</protein>
<dbReference type="InterPro" id="IPR003593">
    <property type="entry name" value="AAA+_ATPase"/>
</dbReference>
<dbReference type="PROSITE" id="PS50893">
    <property type="entry name" value="ABC_TRANSPORTER_2"/>
    <property type="match status" value="1"/>
</dbReference>
<evidence type="ECO:0000256" key="1">
    <source>
        <dbReference type="ARBA" id="ARBA00022448"/>
    </source>
</evidence>
<evidence type="ECO:0000256" key="2">
    <source>
        <dbReference type="ARBA" id="ARBA00022741"/>
    </source>
</evidence>
<dbReference type="SUPFAM" id="SSF52540">
    <property type="entry name" value="P-loop containing nucleoside triphosphate hydrolases"/>
    <property type="match status" value="1"/>
</dbReference>
<dbReference type="Proteomes" id="UP001240171">
    <property type="component" value="Unassembled WGS sequence"/>
</dbReference>
<dbReference type="InterPro" id="IPR027417">
    <property type="entry name" value="P-loop_NTPase"/>
</dbReference>
<dbReference type="Gene3D" id="3.40.50.300">
    <property type="entry name" value="P-loop containing nucleotide triphosphate hydrolases"/>
    <property type="match status" value="1"/>
</dbReference>
<comment type="caution">
    <text evidence="5">The sequence shown here is derived from an EMBL/GenBank/DDBJ whole genome shotgun (WGS) entry which is preliminary data.</text>
</comment>
<keyword evidence="1" id="KW-0813">Transport</keyword>
<evidence type="ECO:0000313" key="6">
    <source>
        <dbReference type="Proteomes" id="UP001240171"/>
    </source>
</evidence>
<dbReference type="RefSeq" id="WP_305023846.1">
    <property type="nucleotide sequence ID" value="NZ_JAUQTB010000004.1"/>
</dbReference>
<keyword evidence="6" id="KW-1185">Reference proteome</keyword>
<proteinExistence type="predicted"/>
<keyword evidence="3 5" id="KW-0067">ATP-binding</keyword>
<dbReference type="InterPro" id="IPR003439">
    <property type="entry name" value="ABC_transporter-like_ATP-bd"/>
</dbReference>
<dbReference type="EMBL" id="JAUQTB010000004">
    <property type="protein sequence ID" value="MDO7906640.1"/>
    <property type="molecule type" value="Genomic_DNA"/>
</dbReference>
<reference evidence="5 6" key="1">
    <citation type="submission" date="2023-07" db="EMBL/GenBank/DDBJ databases">
        <title>Paenibacillus sp. JX-17 nov. isolated from soil.</title>
        <authorList>
            <person name="Wan Y."/>
            <person name="Liu B."/>
        </authorList>
    </citation>
    <scope>NUCLEOTIDE SEQUENCE [LARGE SCALE GENOMIC DNA]</scope>
    <source>
        <strain evidence="5 6">JX-17</strain>
    </source>
</reference>
<dbReference type="PROSITE" id="PS00211">
    <property type="entry name" value="ABC_TRANSPORTER_1"/>
    <property type="match status" value="1"/>
</dbReference>
<accession>A0ABT9CCN4</accession>
<dbReference type="InterPro" id="IPR017871">
    <property type="entry name" value="ABC_transporter-like_CS"/>
</dbReference>
<dbReference type="InterPro" id="IPR051782">
    <property type="entry name" value="ABC_Transporter_VariousFunc"/>
</dbReference>
<feature type="domain" description="ABC transporter" evidence="4">
    <location>
        <begin position="13"/>
        <end position="240"/>
    </location>
</feature>
<dbReference type="SMART" id="SM00382">
    <property type="entry name" value="AAA"/>
    <property type="match status" value="1"/>
</dbReference>
<dbReference type="PANTHER" id="PTHR42939">
    <property type="entry name" value="ABC TRANSPORTER ATP-BINDING PROTEIN ALBC-RELATED"/>
    <property type="match status" value="1"/>
</dbReference>